<dbReference type="RefSeq" id="WP_316700537.1">
    <property type="nucleotide sequence ID" value="NZ_CP136336.1"/>
</dbReference>
<gene>
    <name evidence="4" type="ORF">RXV79_23590</name>
</gene>
<dbReference type="Gene3D" id="3.40.630.30">
    <property type="match status" value="1"/>
</dbReference>
<keyword evidence="2 4" id="KW-0012">Acyltransferase</keyword>
<dbReference type="InterPro" id="IPR000182">
    <property type="entry name" value="GNAT_dom"/>
</dbReference>
<evidence type="ECO:0000256" key="2">
    <source>
        <dbReference type="ARBA" id="ARBA00023315"/>
    </source>
</evidence>
<feature type="domain" description="N-acetyltransferase" evidence="3">
    <location>
        <begin position="2"/>
        <end position="149"/>
    </location>
</feature>
<protein>
    <submittedName>
        <fullName evidence="4">GNAT family N-acetyltransferase</fullName>
        <ecNumber evidence="4">2.3.1.-</ecNumber>
    </submittedName>
</protein>
<dbReference type="SUPFAM" id="SSF55729">
    <property type="entry name" value="Acyl-CoA N-acyltransferases (Nat)"/>
    <property type="match status" value="1"/>
</dbReference>
<evidence type="ECO:0000259" key="3">
    <source>
        <dbReference type="PROSITE" id="PS51186"/>
    </source>
</evidence>
<accession>A0ABZ0CSD3</accession>
<sequence>MMLIRRLQARELGELLALYAHLHSADDPLPSPPIVESVWQEMLSHPRLQCFGGRVDGALVASCTLTIIPNVTRGCRPYGVIENVVTHAGHRQQGHGRAMLAHALAHAWAEGCYKVMLMTGRTDDATLRFYESSGFDRHAKQAFISKPPH</sequence>
<proteinExistence type="predicted"/>
<dbReference type="PANTHER" id="PTHR43877">
    <property type="entry name" value="AMINOALKYLPHOSPHONATE N-ACETYLTRANSFERASE-RELATED-RELATED"/>
    <property type="match status" value="1"/>
</dbReference>
<dbReference type="InterPro" id="IPR050832">
    <property type="entry name" value="Bact_Acetyltransf"/>
</dbReference>
<evidence type="ECO:0000313" key="4">
    <source>
        <dbReference type="EMBL" id="WOB07877.1"/>
    </source>
</evidence>
<evidence type="ECO:0000313" key="5">
    <source>
        <dbReference type="Proteomes" id="UP001303946"/>
    </source>
</evidence>
<dbReference type="PANTHER" id="PTHR43877:SF1">
    <property type="entry name" value="ACETYLTRANSFERASE"/>
    <property type="match status" value="1"/>
</dbReference>
<dbReference type="Proteomes" id="UP001303946">
    <property type="component" value="Chromosome"/>
</dbReference>
<dbReference type="InterPro" id="IPR016181">
    <property type="entry name" value="Acyl_CoA_acyltransferase"/>
</dbReference>
<keyword evidence="1 4" id="KW-0808">Transferase</keyword>
<keyword evidence="5" id="KW-1185">Reference proteome</keyword>
<dbReference type="Pfam" id="PF00583">
    <property type="entry name" value="Acetyltransf_1"/>
    <property type="match status" value="1"/>
</dbReference>
<dbReference type="EC" id="2.3.1.-" evidence="4"/>
<organism evidence="4 5">
    <name type="scientific">Piscinibacter gummiphilus</name>
    <dbReference type="NCBI Taxonomy" id="946333"/>
    <lineage>
        <taxon>Bacteria</taxon>
        <taxon>Pseudomonadati</taxon>
        <taxon>Pseudomonadota</taxon>
        <taxon>Betaproteobacteria</taxon>
        <taxon>Burkholderiales</taxon>
        <taxon>Sphaerotilaceae</taxon>
        <taxon>Piscinibacter</taxon>
    </lineage>
</organism>
<dbReference type="EMBL" id="CP136336">
    <property type="protein sequence ID" value="WOB07877.1"/>
    <property type="molecule type" value="Genomic_DNA"/>
</dbReference>
<evidence type="ECO:0000256" key="1">
    <source>
        <dbReference type="ARBA" id="ARBA00022679"/>
    </source>
</evidence>
<reference evidence="4 5" key="1">
    <citation type="submission" date="2023-10" db="EMBL/GenBank/DDBJ databases">
        <title>Bacteria for the degradation of biodegradable plastic PBAT(Polybutylene adipate terephthalate).</title>
        <authorList>
            <person name="Weon H.-Y."/>
            <person name="Yeon J."/>
        </authorList>
    </citation>
    <scope>NUCLEOTIDE SEQUENCE [LARGE SCALE GENOMIC DNA]</scope>
    <source>
        <strain evidence="4 5">SBD 7-3</strain>
    </source>
</reference>
<dbReference type="GO" id="GO:0016746">
    <property type="term" value="F:acyltransferase activity"/>
    <property type="evidence" value="ECO:0007669"/>
    <property type="project" value="UniProtKB-KW"/>
</dbReference>
<name>A0ABZ0CSD3_9BURK</name>
<dbReference type="PROSITE" id="PS51186">
    <property type="entry name" value="GNAT"/>
    <property type="match status" value="1"/>
</dbReference>